<dbReference type="Gene3D" id="3.20.20.70">
    <property type="entry name" value="Aldolase class I"/>
    <property type="match status" value="1"/>
</dbReference>
<dbReference type="CDD" id="cd04747">
    <property type="entry name" value="OYE_like_5_FMN"/>
    <property type="match status" value="1"/>
</dbReference>
<keyword evidence="4" id="KW-0521">NADP</keyword>
<proteinExistence type="predicted"/>
<dbReference type="InterPro" id="IPR044152">
    <property type="entry name" value="YqjM-like"/>
</dbReference>
<name>A0ABV3FR44_9NOCA</name>
<evidence type="ECO:0000313" key="7">
    <source>
        <dbReference type="EMBL" id="MEV0707897.1"/>
    </source>
</evidence>
<evidence type="ECO:0000256" key="1">
    <source>
        <dbReference type="ARBA" id="ARBA00001917"/>
    </source>
</evidence>
<dbReference type="InterPro" id="IPR001155">
    <property type="entry name" value="OxRdtase_FMN_N"/>
</dbReference>
<comment type="cofactor">
    <cofactor evidence="1">
        <name>FMN</name>
        <dbReference type="ChEBI" id="CHEBI:58210"/>
    </cofactor>
</comment>
<dbReference type="SUPFAM" id="SSF51395">
    <property type="entry name" value="FMN-linked oxidoreductases"/>
    <property type="match status" value="1"/>
</dbReference>
<dbReference type="Proteomes" id="UP001551695">
    <property type="component" value="Unassembled WGS sequence"/>
</dbReference>
<keyword evidence="2" id="KW-0285">Flavoprotein</keyword>
<dbReference type="RefSeq" id="WP_355085400.1">
    <property type="nucleotide sequence ID" value="NZ_JBEXKW010000015.1"/>
</dbReference>
<keyword evidence="5" id="KW-0560">Oxidoreductase</keyword>
<evidence type="ECO:0000256" key="2">
    <source>
        <dbReference type="ARBA" id="ARBA00022630"/>
    </source>
</evidence>
<dbReference type="EMBL" id="JBFAKC010000004">
    <property type="protein sequence ID" value="MEV0707897.1"/>
    <property type="molecule type" value="Genomic_DNA"/>
</dbReference>
<accession>A0ABV3FR44</accession>
<sequence>MTRTIDTARAGQILGRPFRIGDLALPNRIVMAPMTRKFSPGGVPDDDVVRYYARRAAEDVGLIITEGTFVGHPSAGMSDRIPRFWGDDALAGWARVVAGVHDAGGKIIPQLWHVGVTREAGSGPVADAPPVGPSGIGLDGAPKGEALSAKDIDDVVAAFVDAAAAAQRLGFDGLELHGAHGYLIDQFLWERTNRRTDGYGGDLESRIRFAEEIVTAVRAAVTPEFPIFFRLSQWKSENYDARIAENPAELERILTPLAEAGVDVFHASTRRYWLPEFDGSELNLAGWTKKLTGKPSITVGSVGLDKEFVGPAGRASESAVTGIEELLDRAERDEFDLVAVGRALIADAEWARKTLTGRSEDVLPYSVEHLSSLH</sequence>
<comment type="caution">
    <text evidence="7">The sequence shown here is derived from an EMBL/GenBank/DDBJ whole genome shotgun (WGS) entry which is preliminary data.</text>
</comment>
<dbReference type="Pfam" id="PF00724">
    <property type="entry name" value="Oxidored_FMN"/>
    <property type="match status" value="1"/>
</dbReference>
<keyword evidence="8" id="KW-1185">Reference proteome</keyword>
<gene>
    <name evidence="7" type="ORF">AB0I48_10060</name>
</gene>
<organism evidence="7 8">
    <name type="scientific">Nocardia aurea</name>
    <dbReference type="NCBI Taxonomy" id="2144174"/>
    <lineage>
        <taxon>Bacteria</taxon>
        <taxon>Bacillati</taxon>
        <taxon>Actinomycetota</taxon>
        <taxon>Actinomycetes</taxon>
        <taxon>Mycobacteriales</taxon>
        <taxon>Nocardiaceae</taxon>
        <taxon>Nocardia</taxon>
    </lineage>
</organism>
<reference evidence="7 8" key="1">
    <citation type="submission" date="2024-06" db="EMBL/GenBank/DDBJ databases">
        <title>The Natural Products Discovery Center: Release of the First 8490 Sequenced Strains for Exploring Actinobacteria Biosynthetic Diversity.</title>
        <authorList>
            <person name="Kalkreuter E."/>
            <person name="Kautsar S.A."/>
            <person name="Yang D."/>
            <person name="Bader C.D."/>
            <person name="Teijaro C.N."/>
            <person name="Fluegel L."/>
            <person name="Davis C.M."/>
            <person name="Simpson J.R."/>
            <person name="Lauterbach L."/>
            <person name="Steele A.D."/>
            <person name="Gui C."/>
            <person name="Meng S."/>
            <person name="Li G."/>
            <person name="Viehrig K."/>
            <person name="Ye F."/>
            <person name="Su P."/>
            <person name="Kiefer A.F."/>
            <person name="Nichols A."/>
            <person name="Cepeda A.J."/>
            <person name="Yan W."/>
            <person name="Fan B."/>
            <person name="Jiang Y."/>
            <person name="Adhikari A."/>
            <person name="Zheng C.-J."/>
            <person name="Schuster L."/>
            <person name="Cowan T.M."/>
            <person name="Smanski M.J."/>
            <person name="Chevrette M.G."/>
            <person name="De Carvalho L.P.S."/>
            <person name="Shen B."/>
        </authorList>
    </citation>
    <scope>NUCLEOTIDE SEQUENCE [LARGE SCALE GENOMIC DNA]</scope>
    <source>
        <strain evidence="7 8">NPDC050403</strain>
    </source>
</reference>
<evidence type="ECO:0000256" key="3">
    <source>
        <dbReference type="ARBA" id="ARBA00022643"/>
    </source>
</evidence>
<dbReference type="PANTHER" id="PTHR43303">
    <property type="entry name" value="NADPH DEHYDROGENASE C23G7.10C-RELATED"/>
    <property type="match status" value="1"/>
</dbReference>
<evidence type="ECO:0000259" key="6">
    <source>
        <dbReference type="Pfam" id="PF00724"/>
    </source>
</evidence>
<keyword evidence="3" id="KW-0288">FMN</keyword>
<protein>
    <submittedName>
        <fullName evidence="7">NADH:flavin oxidoreductase</fullName>
    </submittedName>
</protein>
<feature type="domain" description="NADH:flavin oxidoreductase/NADH oxidase N-terminal" evidence="6">
    <location>
        <begin position="16"/>
        <end position="359"/>
    </location>
</feature>
<dbReference type="InterPro" id="IPR013785">
    <property type="entry name" value="Aldolase_TIM"/>
</dbReference>
<evidence type="ECO:0000256" key="4">
    <source>
        <dbReference type="ARBA" id="ARBA00022857"/>
    </source>
</evidence>
<evidence type="ECO:0000256" key="5">
    <source>
        <dbReference type="ARBA" id="ARBA00023002"/>
    </source>
</evidence>
<evidence type="ECO:0000313" key="8">
    <source>
        <dbReference type="Proteomes" id="UP001551695"/>
    </source>
</evidence>
<dbReference type="PANTHER" id="PTHR43303:SF4">
    <property type="entry name" value="NADPH DEHYDROGENASE C23G7.10C-RELATED"/>
    <property type="match status" value="1"/>
</dbReference>